<dbReference type="Proteomes" id="UP000239698">
    <property type="component" value="Unassembled WGS sequence"/>
</dbReference>
<gene>
    <name evidence="1" type="ORF">C5C04_06760</name>
    <name evidence="2" type="ORF">C5C40_02430</name>
</gene>
<evidence type="ECO:0000313" key="4">
    <source>
        <dbReference type="Proteomes" id="UP000239698"/>
    </source>
</evidence>
<evidence type="ECO:0000313" key="1">
    <source>
        <dbReference type="EMBL" id="PPF14457.1"/>
    </source>
</evidence>
<dbReference type="AlphaFoldDB" id="A0ABD6W9M4"/>
<dbReference type="RefSeq" id="WP_104256769.1">
    <property type="nucleotide sequence ID" value="NZ_PSUD01000002.1"/>
</dbReference>
<evidence type="ECO:0008006" key="5">
    <source>
        <dbReference type="Google" id="ProtNLM"/>
    </source>
</evidence>
<proteinExistence type="predicted"/>
<name>A0ABD6W9M4_RATRA</name>
<dbReference type="EMBL" id="PSVT01000003">
    <property type="protein sequence ID" value="PPH79213.1"/>
    <property type="molecule type" value="Genomic_DNA"/>
</dbReference>
<organism evidence="1 3">
    <name type="scientific">Rathayibacter rathayi</name>
    <name type="common">Corynebacterium rathayi</name>
    <dbReference type="NCBI Taxonomy" id="33887"/>
    <lineage>
        <taxon>Bacteria</taxon>
        <taxon>Bacillati</taxon>
        <taxon>Actinomycetota</taxon>
        <taxon>Actinomycetes</taxon>
        <taxon>Micrococcales</taxon>
        <taxon>Microbacteriaceae</taxon>
        <taxon>Rathayibacter</taxon>
    </lineage>
</organism>
<reference evidence="3 4" key="1">
    <citation type="submission" date="2018-02" db="EMBL/GenBank/DDBJ databases">
        <title>Bacteriophage NCPPB3778 and a type I-E CRISPR drive the evolution of the US Biological Select Agent, Rathayibacter toxicus.</title>
        <authorList>
            <person name="Davis E.W.II."/>
            <person name="Tabima J.F."/>
            <person name="Weisberg A.J."/>
            <person name="Lopes L.D."/>
            <person name="Wiseman M.S."/>
            <person name="Wiseman M.S."/>
            <person name="Pupko T."/>
            <person name="Belcher M.S."/>
            <person name="Sechler A.J."/>
            <person name="Tancos M.A."/>
            <person name="Schroeder B.K."/>
            <person name="Murray T.D."/>
            <person name="Luster D.G."/>
            <person name="Schneider W.L."/>
            <person name="Rogers E."/>
            <person name="Andreote F.D."/>
            <person name="Grunwald N.J."/>
            <person name="Putnam M.L."/>
            <person name="Chang J.H."/>
        </authorList>
    </citation>
    <scope>NUCLEOTIDE SEQUENCE [LARGE SCALE GENOMIC DNA]</scope>
    <source>
        <strain evidence="2 4">AY1D6</strain>
        <strain evidence="1 3">AY1I9</strain>
    </source>
</reference>
<sequence length="134" mass="13857">MALEAIVTDLAGATMWLDVRAESTATSTIGTYRLALTTSNTVQLTKRASGATSQTLGAAVALPGGGTWTGTHRVRVEVSDVSAGVLLKVYMDGTEAASYTDRTSPITTGNFGRITTPQNVTGYQIDAAVWSAAA</sequence>
<dbReference type="EMBL" id="PSUL01000011">
    <property type="protein sequence ID" value="PPF14457.1"/>
    <property type="molecule type" value="Genomic_DNA"/>
</dbReference>
<dbReference type="Proteomes" id="UP000237881">
    <property type="component" value="Unassembled WGS sequence"/>
</dbReference>
<evidence type="ECO:0000313" key="2">
    <source>
        <dbReference type="EMBL" id="PPH79213.1"/>
    </source>
</evidence>
<protein>
    <recommendedName>
        <fullName evidence="5">LamG domain-containing protein</fullName>
    </recommendedName>
</protein>
<evidence type="ECO:0000313" key="3">
    <source>
        <dbReference type="Proteomes" id="UP000237881"/>
    </source>
</evidence>
<accession>A0ABD6W9M4</accession>
<comment type="caution">
    <text evidence="1">The sequence shown here is derived from an EMBL/GenBank/DDBJ whole genome shotgun (WGS) entry which is preliminary data.</text>
</comment>
<dbReference type="Gene3D" id="2.60.120.560">
    <property type="entry name" value="Exo-inulinase, domain 1"/>
    <property type="match status" value="1"/>
</dbReference>
<keyword evidence="4" id="KW-1185">Reference proteome</keyword>